<evidence type="ECO:0000313" key="5">
    <source>
        <dbReference type="EMBL" id="MCK8785662.1"/>
    </source>
</evidence>
<keyword evidence="6" id="KW-1185">Reference proteome</keyword>
<evidence type="ECO:0000256" key="2">
    <source>
        <dbReference type="ARBA" id="ARBA00023315"/>
    </source>
</evidence>
<dbReference type="GO" id="GO:0044550">
    <property type="term" value="P:secondary metabolite biosynthetic process"/>
    <property type="evidence" value="ECO:0007669"/>
    <property type="project" value="TreeGrafter"/>
</dbReference>
<dbReference type="Pfam" id="PF08545">
    <property type="entry name" value="ACP_syn_III"/>
    <property type="match status" value="1"/>
</dbReference>
<keyword evidence="1" id="KW-0808">Transferase</keyword>
<protein>
    <recommendedName>
        <fullName evidence="7">3-oxoacyl-[acyl-carrier-protein] synthase-3</fullName>
    </recommendedName>
</protein>
<evidence type="ECO:0000259" key="4">
    <source>
        <dbReference type="Pfam" id="PF08545"/>
    </source>
</evidence>
<gene>
    <name evidence="5" type="ORF">M0638_14845</name>
</gene>
<sequence length="344" mass="36849">MSADPMGVPGILGLGYRLPDATRGNDDRLFDWLRQHSVPGEDLFYGYRIRHVVRDDAEIVGLVQVAATRALDAAGRRPDEVDLLLGGVSLSRHIVPSDLFAVHAALGLRRDVLAIPLGNDFSNFGAALVLADAMIRAGRIRTALVAIGGDWTRAMDYRLPWSLGAGDGAAAAVVGLPRKKAPRWVVVDQEVIALPTAFGDMTMVGDIRRRPVPDDGAHPEDEDWTGPYFHITAKGQKEFGSFGVETAPRAVKALLERQGIDPGEVTVIGHQAARGILDAWKASLAPSRLVETLEAFGNMTIASIPVTLAHADDTLVTPFLVLLALGPDMHVHALLLRRGGAPTA</sequence>
<dbReference type="PANTHER" id="PTHR34069:SF2">
    <property type="entry name" value="BETA-KETOACYL-[ACYL-CARRIER-PROTEIN] SYNTHASE III"/>
    <property type="match status" value="1"/>
</dbReference>
<dbReference type="Pfam" id="PF08541">
    <property type="entry name" value="ACP_syn_III_C"/>
    <property type="match status" value="1"/>
</dbReference>
<dbReference type="EMBL" id="JALPRX010000064">
    <property type="protein sequence ID" value="MCK8785662.1"/>
    <property type="molecule type" value="Genomic_DNA"/>
</dbReference>
<dbReference type="InterPro" id="IPR016039">
    <property type="entry name" value="Thiolase-like"/>
</dbReference>
<dbReference type="RefSeq" id="WP_248667782.1">
    <property type="nucleotide sequence ID" value="NZ_JALPRX010000064.1"/>
</dbReference>
<dbReference type="Proteomes" id="UP001139516">
    <property type="component" value="Unassembled WGS sequence"/>
</dbReference>
<dbReference type="PANTHER" id="PTHR34069">
    <property type="entry name" value="3-OXOACYL-[ACYL-CARRIER-PROTEIN] SYNTHASE 3"/>
    <property type="match status" value="1"/>
</dbReference>
<dbReference type="Gene3D" id="3.40.47.10">
    <property type="match status" value="2"/>
</dbReference>
<reference evidence="5" key="1">
    <citation type="submission" date="2022-04" db="EMBL/GenBank/DDBJ databases">
        <title>Roseomonas acroporae sp. nov., isolated from coral Acropora digitifera.</title>
        <authorList>
            <person name="Sun H."/>
        </authorList>
    </citation>
    <scope>NUCLEOTIDE SEQUENCE</scope>
    <source>
        <strain evidence="5">NAR14</strain>
    </source>
</reference>
<proteinExistence type="predicted"/>
<dbReference type="AlphaFoldDB" id="A0A9X1Y9M3"/>
<dbReference type="SUPFAM" id="SSF53901">
    <property type="entry name" value="Thiolase-like"/>
    <property type="match status" value="2"/>
</dbReference>
<dbReference type="InterPro" id="IPR013751">
    <property type="entry name" value="ACP_syn_III_N"/>
</dbReference>
<evidence type="ECO:0000259" key="3">
    <source>
        <dbReference type="Pfam" id="PF08541"/>
    </source>
</evidence>
<evidence type="ECO:0000313" key="6">
    <source>
        <dbReference type="Proteomes" id="UP001139516"/>
    </source>
</evidence>
<comment type="caution">
    <text evidence="5">The sequence shown here is derived from an EMBL/GenBank/DDBJ whole genome shotgun (WGS) entry which is preliminary data.</text>
</comment>
<dbReference type="InterPro" id="IPR013747">
    <property type="entry name" value="ACP_syn_III_C"/>
</dbReference>
<organism evidence="5 6">
    <name type="scientific">Roseomonas acroporae</name>
    <dbReference type="NCBI Taxonomy" id="2937791"/>
    <lineage>
        <taxon>Bacteria</taxon>
        <taxon>Pseudomonadati</taxon>
        <taxon>Pseudomonadota</taxon>
        <taxon>Alphaproteobacteria</taxon>
        <taxon>Acetobacterales</taxon>
        <taxon>Roseomonadaceae</taxon>
        <taxon>Roseomonas</taxon>
    </lineage>
</organism>
<dbReference type="GO" id="GO:0006633">
    <property type="term" value="P:fatty acid biosynthetic process"/>
    <property type="evidence" value="ECO:0007669"/>
    <property type="project" value="InterPro"/>
</dbReference>
<evidence type="ECO:0000256" key="1">
    <source>
        <dbReference type="ARBA" id="ARBA00022679"/>
    </source>
</evidence>
<name>A0A9X1Y9M3_9PROT</name>
<feature type="domain" description="Beta-ketoacyl-[acyl-carrier-protein] synthase III C-terminal" evidence="3">
    <location>
        <begin position="255"/>
        <end position="313"/>
    </location>
</feature>
<keyword evidence="2" id="KW-0012">Acyltransferase</keyword>
<feature type="domain" description="Beta-ketoacyl-[acyl-carrier-protein] synthase III N-terminal" evidence="4">
    <location>
        <begin position="124"/>
        <end position="177"/>
    </location>
</feature>
<evidence type="ECO:0008006" key="7">
    <source>
        <dbReference type="Google" id="ProtNLM"/>
    </source>
</evidence>
<dbReference type="GO" id="GO:0004315">
    <property type="term" value="F:3-oxoacyl-[acyl-carrier-protein] synthase activity"/>
    <property type="evidence" value="ECO:0007669"/>
    <property type="project" value="InterPro"/>
</dbReference>
<accession>A0A9X1Y9M3</accession>